<evidence type="ECO:0000256" key="4">
    <source>
        <dbReference type="PIRSR" id="PIRSR005902-1"/>
    </source>
</evidence>
<sequence>MSHPPSMFFDTHCHLDFPQFDARRDAVLESCARAGIGRILIPGVTAKGWARLIQLCRQRGKAVDLKAALGLHPMFMEQHRETDLEQLRQLLEKRTPEVVAVGEIGLDYLLPPASWPEQQQLLRRQLKLAATASLPVVLHVRKAHDQVLKILRELNFTRGGVVHAFSGSEQQALRYRERGFLLGVGGAISWPRATRLRGLMSQLPLEALVLETDAPDMKPSFAEGQWNSPVHLPGIAGCLAELKNVSVEQIAEQTLRNMLSLLYADE</sequence>
<dbReference type="FunFam" id="3.20.20.140:FF:000005">
    <property type="entry name" value="TatD family hydrolase"/>
    <property type="match status" value="1"/>
</dbReference>
<dbReference type="AlphaFoldDB" id="A0A3P3VLP9"/>
<dbReference type="Pfam" id="PF01026">
    <property type="entry name" value="TatD_DNase"/>
    <property type="match status" value="1"/>
</dbReference>
<feature type="binding site" evidence="4">
    <location>
        <position position="163"/>
    </location>
    <ligand>
        <name>a divalent metal cation</name>
        <dbReference type="ChEBI" id="CHEBI:60240"/>
        <label>2</label>
    </ligand>
</feature>
<dbReference type="InterPro" id="IPR018228">
    <property type="entry name" value="DNase_TatD-rel_CS"/>
</dbReference>
<dbReference type="PANTHER" id="PTHR46124:SF3">
    <property type="entry name" value="HYDROLASE"/>
    <property type="match status" value="1"/>
</dbReference>
<accession>A0A3P3VLP9</accession>
<dbReference type="PROSITE" id="PS01090">
    <property type="entry name" value="TATD_2"/>
    <property type="match status" value="1"/>
</dbReference>
<dbReference type="PANTHER" id="PTHR46124">
    <property type="entry name" value="D-AMINOACYL-TRNA DEACYLASE"/>
    <property type="match status" value="1"/>
</dbReference>
<evidence type="ECO:0000313" key="5">
    <source>
        <dbReference type="EMBL" id="RRJ83681.1"/>
    </source>
</evidence>
<feature type="binding site" evidence="4">
    <location>
        <position position="213"/>
    </location>
    <ligand>
        <name>a divalent metal cation</name>
        <dbReference type="ChEBI" id="CHEBI:60240"/>
        <label>1</label>
    </ligand>
</feature>
<dbReference type="GO" id="GO:0005829">
    <property type="term" value="C:cytosol"/>
    <property type="evidence" value="ECO:0007669"/>
    <property type="project" value="TreeGrafter"/>
</dbReference>
<dbReference type="EMBL" id="QWEZ01000001">
    <property type="protein sequence ID" value="RRJ83681.1"/>
    <property type="molecule type" value="Genomic_DNA"/>
</dbReference>
<feature type="binding site" evidence="4">
    <location>
        <position position="14"/>
    </location>
    <ligand>
        <name>a divalent metal cation</name>
        <dbReference type="ChEBI" id="CHEBI:60240"/>
        <label>1</label>
    </ligand>
</feature>
<dbReference type="PIRSF" id="PIRSF005902">
    <property type="entry name" value="DNase_TatD"/>
    <property type="match status" value="1"/>
</dbReference>
<comment type="similarity">
    <text evidence="1">Belongs to the metallo-dependent hydrolases superfamily. TatD-type hydrolase family.</text>
</comment>
<evidence type="ECO:0000313" key="6">
    <source>
        <dbReference type="Proteomes" id="UP000280792"/>
    </source>
</evidence>
<feature type="binding site" evidence="4">
    <location>
        <position position="139"/>
    </location>
    <ligand>
        <name>a divalent metal cation</name>
        <dbReference type="ChEBI" id="CHEBI:60240"/>
        <label>2</label>
    </ligand>
</feature>
<feature type="binding site" evidence="4">
    <location>
        <position position="103"/>
    </location>
    <ligand>
        <name>a divalent metal cation</name>
        <dbReference type="ChEBI" id="CHEBI:60240"/>
        <label>1</label>
    </ligand>
</feature>
<evidence type="ECO:0000256" key="1">
    <source>
        <dbReference type="ARBA" id="ARBA00009275"/>
    </source>
</evidence>
<organism evidence="5 6">
    <name type="scientific">Aestuariirhabdus litorea</name>
    <dbReference type="NCBI Taxonomy" id="2528527"/>
    <lineage>
        <taxon>Bacteria</taxon>
        <taxon>Pseudomonadati</taxon>
        <taxon>Pseudomonadota</taxon>
        <taxon>Gammaproteobacteria</taxon>
        <taxon>Oceanospirillales</taxon>
        <taxon>Aestuariirhabdaceae</taxon>
        <taxon>Aestuariirhabdus</taxon>
    </lineage>
</organism>
<keyword evidence="3" id="KW-0378">Hydrolase</keyword>
<proteinExistence type="inferred from homology"/>
<dbReference type="Gene3D" id="3.20.20.140">
    <property type="entry name" value="Metal-dependent hydrolases"/>
    <property type="match status" value="1"/>
</dbReference>
<feature type="binding site" evidence="4">
    <location>
        <position position="12"/>
    </location>
    <ligand>
        <name>a divalent metal cation</name>
        <dbReference type="ChEBI" id="CHEBI:60240"/>
        <label>1</label>
    </ligand>
</feature>
<dbReference type="GO" id="GO:0016788">
    <property type="term" value="F:hydrolase activity, acting on ester bonds"/>
    <property type="evidence" value="ECO:0007669"/>
    <property type="project" value="InterPro"/>
</dbReference>
<evidence type="ECO:0000256" key="3">
    <source>
        <dbReference type="ARBA" id="ARBA00022801"/>
    </source>
</evidence>
<dbReference type="PROSITE" id="PS01137">
    <property type="entry name" value="TATD_1"/>
    <property type="match status" value="1"/>
</dbReference>
<dbReference type="InterPro" id="IPR032466">
    <property type="entry name" value="Metal_Hydrolase"/>
</dbReference>
<dbReference type="InterPro" id="IPR001130">
    <property type="entry name" value="TatD-like"/>
</dbReference>
<comment type="caution">
    <text evidence="5">The sequence shown here is derived from an EMBL/GenBank/DDBJ whole genome shotgun (WGS) entry which is preliminary data.</text>
</comment>
<keyword evidence="6" id="KW-1185">Reference proteome</keyword>
<reference evidence="5 6" key="2">
    <citation type="submission" date="2018-12" db="EMBL/GenBank/DDBJ databases">
        <title>Simiduia agarivorans gen. nov., sp. nov., a marine, agarolytic bacterium isolated from shallow coastal water from Keelung, Taiwan.</title>
        <authorList>
            <person name="Shieh W.Y."/>
        </authorList>
    </citation>
    <scope>NUCLEOTIDE SEQUENCE [LARGE SCALE GENOMIC DNA]</scope>
    <source>
        <strain evidence="5 6">GTF-13</strain>
    </source>
</reference>
<reference evidence="5 6" key="1">
    <citation type="submission" date="2018-08" db="EMBL/GenBank/DDBJ databases">
        <authorList>
            <person name="Khan S.A."/>
        </authorList>
    </citation>
    <scope>NUCLEOTIDE SEQUENCE [LARGE SCALE GENOMIC DNA]</scope>
    <source>
        <strain evidence="5 6">GTF-13</strain>
    </source>
</reference>
<dbReference type="SUPFAM" id="SSF51556">
    <property type="entry name" value="Metallo-dependent hydrolases"/>
    <property type="match status" value="1"/>
</dbReference>
<keyword evidence="2 4" id="KW-0479">Metal-binding</keyword>
<evidence type="ECO:0000256" key="2">
    <source>
        <dbReference type="ARBA" id="ARBA00022723"/>
    </source>
</evidence>
<protein>
    <submittedName>
        <fullName evidence="5">TatD family deoxyribonuclease</fullName>
    </submittedName>
</protein>
<dbReference type="GO" id="GO:0046872">
    <property type="term" value="F:metal ion binding"/>
    <property type="evidence" value="ECO:0007669"/>
    <property type="project" value="UniProtKB-KW"/>
</dbReference>
<dbReference type="Proteomes" id="UP000280792">
    <property type="component" value="Unassembled WGS sequence"/>
</dbReference>
<gene>
    <name evidence="5" type="ORF">D0544_00730</name>
</gene>
<dbReference type="CDD" id="cd01310">
    <property type="entry name" value="TatD_DNAse"/>
    <property type="match status" value="1"/>
</dbReference>
<name>A0A3P3VLP9_9GAMM</name>